<proteinExistence type="predicted"/>
<dbReference type="Pfam" id="PF26563">
    <property type="entry name" value="Rv3660c_N"/>
    <property type="match status" value="1"/>
</dbReference>
<dbReference type="RefSeq" id="WP_108146599.1">
    <property type="nucleotide sequence ID" value="NZ_CP026304.1"/>
</dbReference>
<gene>
    <name evidence="2" type="ORF">SLUN_00090</name>
</gene>
<sequence length="129" mass="13905">MTAPVLIITPALPQELTQAAGTVPLQARTAEEFTDSEWDEAPLIVVDRRSCADLMQRQQPRRPGILVLAQDLADASVYSEVVALHAEAVLTLQDGAAWLELRLHEATGCTHLNWERLLGDGPGGVTSPA</sequence>
<reference evidence="2 3" key="1">
    <citation type="submission" date="2018-01" db="EMBL/GenBank/DDBJ databases">
        <title>Complete genome sequence of Streptomyces lunaelactis MM109T, a Ferroverdin A producer isolated from cave moonmilk deposits.</title>
        <authorList>
            <person name="Naome A."/>
            <person name="Martinet L."/>
            <person name="Maciejewska M."/>
            <person name="Anderssen S."/>
            <person name="Adam D."/>
            <person name="Tenconi E."/>
            <person name="Deflandre B."/>
            <person name="Arguelles-Arias A."/>
            <person name="Calusinska M."/>
            <person name="Copieters W."/>
            <person name="Karim L."/>
            <person name="Hanikenne M."/>
            <person name="Baurain D."/>
            <person name="van Wezel G."/>
            <person name="Smargiasso N."/>
            <person name="de Pauw E."/>
            <person name="Delfosse P."/>
            <person name="Rigali S."/>
        </authorList>
    </citation>
    <scope>NUCLEOTIDE SEQUENCE [LARGE SCALE GENOMIC DNA]</scope>
    <source>
        <strain evidence="2 3">MM109</strain>
    </source>
</reference>
<dbReference type="EMBL" id="CP026304">
    <property type="protein sequence ID" value="AVZ70904.1"/>
    <property type="molecule type" value="Genomic_DNA"/>
</dbReference>
<dbReference type="OrthoDB" id="4229224at2"/>
<dbReference type="KEGG" id="slk:SLUN_00090"/>
<evidence type="ECO:0000259" key="1">
    <source>
        <dbReference type="Pfam" id="PF26563"/>
    </source>
</evidence>
<dbReference type="InterPro" id="IPR059050">
    <property type="entry name" value="Rv3660c_N"/>
</dbReference>
<dbReference type="AlphaFoldDB" id="A0A2R4SVM1"/>
<evidence type="ECO:0000313" key="3">
    <source>
        <dbReference type="Proteomes" id="UP000244201"/>
    </source>
</evidence>
<keyword evidence="3" id="KW-1185">Reference proteome</keyword>
<dbReference type="Proteomes" id="UP000244201">
    <property type="component" value="Chromosome"/>
</dbReference>
<name>A0A2R4SVM1_9ACTN</name>
<dbReference type="GeneID" id="55653701"/>
<organism evidence="2 3">
    <name type="scientific">Streptomyces lunaelactis</name>
    <dbReference type="NCBI Taxonomy" id="1535768"/>
    <lineage>
        <taxon>Bacteria</taxon>
        <taxon>Bacillati</taxon>
        <taxon>Actinomycetota</taxon>
        <taxon>Actinomycetes</taxon>
        <taxon>Kitasatosporales</taxon>
        <taxon>Streptomycetaceae</taxon>
        <taxon>Streptomyces</taxon>
    </lineage>
</organism>
<evidence type="ECO:0000313" key="2">
    <source>
        <dbReference type="EMBL" id="AVZ70904.1"/>
    </source>
</evidence>
<protein>
    <recommendedName>
        <fullName evidence="1">Rv3660c-like CheY-like N-terminal domain-containing protein</fullName>
    </recommendedName>
</protein>
<feature type="domain" description="Rv3660c-like CheY-like N-terminal" evidence="1">
    <location>
        <begin position="17"/>
        <end position="107"/>
    </location>
</feature>
<accession>A0A2R4SVM1</accession>